<evidence type="ECO:0000313" key="5">
    <source>
        <dbReference type="Proteomes" id="UP000279860"/>
    </source>
</evidence>
<name>A0A3P1ZAE3_TANFO</name>
<comment type="caution">
    <text evidence="3">The sequence shown here is derived from an EMBL/GenBank/DDBJ whole genome shotgun (WGS) entry which is preliminary data.</text>
</comment>
<reference evidence="4 5" key="1">
    <citation type="submission" date="2018-11" db="EMBL/GenBank/DDBJ databases">
        <title>Genomes From Bacteria Associated with the Canine Oral Cavity: a Test Case for Automated Genome-Based Taxonomic Assignment.</title>
        <authorList>
            <person name="Coil D.A."/>
            <person name="Jospin G."/>
            <person name="Darling A.E."/>
            <person name="Wallis C."/>
            <person name="Davis I.J."/>
            <person name="Harris S."/>
            <person name="Eisen J.A."/>
            <person name="Holcombe L.J."/>
            <person name="O'Flynn C."/>
        </authorList>
    </citation>
    <scope>NUCLEOTIDE SEQUENCE [LARGE SCALE GENOMIC DNA]</scope>
    <source>
        <strain evidence="3 5">OH1426_COT-023</strain>
        <strain evidence="2 4">OH2617_COT-023</strain>
    </source>
</reference>
<feature type="coiled-coil region" evidence="1">
    <location>
        <begin position="16"/>
        <end position="50"/>
    </location>
</feature>
<dbReference type="Proteomes" id="UP000279860">
    <property type="component" value="Unassembled WGS sequence"/>
</dbReference>
<dbReference type="AlphaFoldDB" id="A0A3P1ZAE3"/>
<dbReference type="EMBL" id="RQYS01000039">
    <property type="protein sequence ID" value="RRD59601.1"/>
    <property type="molecule type" value="Genomic_DNA"/>
</dbReference>
<protein>
    <submittedName>
        <fullName evidence="3">Uncharacterized protein</fullName>
    </submittedName>
</protein>
<keyword evidence="1" id="KW-0175">Coiled coil</keyword>
<sequence>MAGNNQDLFAVFDVRLQDLLALCDEQDRKIKDLTQTIRQMEEEYRILNTKYTDMLTATSIAFADAGERKEAKRRLSGLVREVDKCLALLNG</sequence>
<dbReference type="EMBL" id="RQYN01000003">
    <property type="protein sequence ID" value="RRD79256.1"/>
    <property type="molecule type" value="Genomic_DNA"/>
</dbReference>
<dbReference type="OrthoDB" id="1467932at2"/>
<gene>
    <name evidence="2" type="ORF">EII40_09290</name>
    <name evidence="3" type="ORF">EII41_01740</name>
</gene>
<organism evidence="3 5">
    <name type="scientific">Tannerella forsythia</name>
    <name type="common">Bacteroides forsythus</name>
    <dbReference type="NCBI Taxonomy" id="28112"/>
    <lineage>
        <taxon>Bacteria</taxon>
        <taxon>Pseudomonadati</taxon>
        <taxon>Bacteroidota</taxon>
        <taxon>Bacteroidia</taxon>
        <taxon>Bacteroidales</taxon>
        <taxon>Tannerellaceae</taxon>
        <taxon>Tannerella</taxon>
    </lineage>
</organism>
<dbReference type="Proteomes" id="UP000278609">
    <property type="component" value="Unassembled WGS sequence"/>
</dbReference>
<dbReference type="RefSeq" id="WP_124751986.1">
    <property type="nucleotide sequence ID" value="NZ_RQYN01000003.1"/>
</dbReference>
<evidence type="ECO:0000313" key="4">
    <source>
        <dbReference type="Proteomes" id="UP000278609"/>
    </source>
</evidence>
<proteinExistence type="predicted"/>
<evidence type="ECO:0000256" key="1">
    <source>
        <dbReference type="SAM" id="Coils"/>
    </source>
</evidence>
<accession>A0A3P1ZAE3</accession>
<evidence type="ECO:0000313" key="3">
    <source>
        <dbReference type="EMBL" id="RRD79256.1"/>
    </source>
</evidence>
<evidence type="ECO:0000313" key="2">
    <source>
        <dbReference type="EMBL" id="RRD59601.1"/>
    </source>
</evidence>